<dbReference type="InterPro" id="IPR023346">
    <property type="entry name" value="Lysozyme-like_dom_sf"/>
</dbReference>
<keyword evidence="4" id="KW-1185">Reference proteome</keyword>
<dbReference type="PROSITE" id="PS00922">
    <property type="entry name" value="TRANSGLYCOSYLASE"/>
    <property type="match status" value="1"/>
</dbReference>
<comment type="similarity">
    <text evidence="1">Belongs to the transglycosylase Slt family.</text>
</comment>
<evidence type="ECO:0000313" key="3">
    <source>
        <dbReference type="EMBL" id="MBD2861767.1"/>
    </source>
</evidence>
<evidence type="ECO:0000313" key="4">
    <source>
        <dbReference type="Proteomes" id="UP000639396"/>
    </source>
</evidence>
<feature type="domain" description="Transglycosylase SLT" evidence="2">
    <location>
        <begin position="97"/>
        <end position="196"/>
    </location>
</feature>
<dbReference type="SUPFAM" id="SSF53955">
    <property type="entry name" value="Lysozyme-like"/>
    <property type="match status" value="1"/>
</dbReference>
<dbReference type="PANTHER" id="PTHR37423">
    <property type="entry name" value="SOLUBLE LYTIC MUREIN TRANSGLYCOSYLASE-RELATED"/>
    <property type="match status" value="1"/>
</dbReference>
<dbReference type="RefSeq" id="WP_190926072.1">
    <property type="nucleotide sequence ID" value="NZ_JACXJA010000007.1"/>
</dbReference>
<protein>
    <submittedName>
        <fullName evidence="3">Lytic transglycosylase domain-containing protein</fullName>
    </submittedName>
</protein>
<reference evidence="3" key="1">
    <citation type="submission" date="2020-09" db="EMBL/GenBank/DDBJ databases">
        <title>A novel bacterium of genus Paenibacillus, isolated from South China Sea.</title>
        <authorList>
            <person name="Huang H."/>
            <person name="Mo K."/>
            <person name="Hu Y."/>
        </authorList>
    </citation>
    <scope>NUCLEOTIDE SEQUENCE</scope>
    <source>
        <strain evidence="3">IB182363</strain>
    </source>
</reference>
<proteinExistence type="inferred from homology"/>
<dbReference type="PANTHER" id="PTHR37423:SF2">
    <property type="entry name" value="MEMBRANE-BOUND LYTIC MUREIN TRANSGLYCOSYLASE C"/>
    <property type="match status" value="1"/>
</dbReference>
<dbReference type="EMBL" id="JACXJA010000007">
    <property type="protein sequence ID" value="MBD2861767.1"/>
    <property type="molecule type" value="Genomic_DNA"/>
</dbReference>
<accession>A0A927GZ64</accession>
<dbReference type="Gene3D" id="1.10.530.10">
    <property type="match status" value="1"/>
</dbReference>
<dbReference type="Proteomes" id="UP000639396">
    <property type="component" value="Unassembled WGS sequence"/>
</dbReference>
<dbReference type="Pfam" id="PF01464">
    <property type="entry name" value="SLT"/>
    <property type="match status" value="1"/>
</dbReference>
<dbReference type="GO" id="GO:0008933">
    <property type="term" value="F:peptidoglycan lytic transglycosylase activity"/>
    <property type="evidence" value="ECO:0007669"/>
    <property type="project" value="InterPro"/>
</dbReference>
<comment type="caution">
    <text evidence="3">The sequence shown here is derived from an EMBL/GenBank/DDBJ whole genome shotgun (WGS) entry which is preliminary data.</text>
</comment>
<evidence type="ECO:0000256" key="1">
    <source>
        <dbReference type="ARBA" id="ARBA00007734"/>
    </source>
</evidence>
<gene>
    <name evidence="3" type="ORF">IDH45_07215</name>
</gene>
<dbReference type="AlphaFoldDB" id="A0A927GZ64"/>
<dbReference type="CDD" id="cd16896">
    <property type="entry name" value="LT_Slt70-like"/>
    <property type="match status" value="1"/>
</dbReference>
<dbReference type="GO" id="GO:0000270">
    <property type="term" value="P:peptidoglycan metabolic process"/>
    <property type="evidence" value="ECO:0007669"/>
    <property type="project" value="InterPro"/>
</dbReference>
<dbReference type="InterPro" id="IPR000189">
    <property type="entry name" value="Transglyc_AS"/>
</dbReference>
<sequence>MSIDPRIMKQLLQLQFQPGDPLSVRSTSADDSGDFTALLQSLLGQASAEGESGMTAATSRLGTASMPASVYNAHAALQSMQRSAIAPSKPSAYQLLVEEAAGRHGVEPSLITAVIHAESSFNPYAVSSAGAKGLMQLMDKTGQGLGVTDPFDPAQNIEGGTRYLAELIRKYDGNEAVALAAYNAGPGRIDRLGVRTDSELREKQHLLPQETRNYVDNVLERKRQYGA</sequence>
<organism evidence="3 4">
    <name type="scientific">Paenibacillus oceani</name>
    <dbReference type="NCBI Taxonomy" id="2772510"/>
    <lineage>
        <taxon>Bacteria</taxon>
        <taxon>Bacillati</taxon>
        <taxon>Bacillota</taxon>
        <taxon>Bacilli</taxon>
        <taxon>Bacillales</taxon>
        <taxon>Paenibacillaceae</taxon>
        <taxon>Paenibacillus</taxon>
    </lineage>
</organism>
<name>A0A927GZ64_9BACL</name>
<dbReference type="InterPro" id="IPR008258">
    <property type="entry name" value="Transglycosylase_SLT_dom_1"/>
</dbReference>
<evidence type="ECO:0000259" key="2">
    <source>
        <dbReference type="Pfam" id="PF01464"/>
    </source>
</evidence>
<dbReference type="GO" id="GO:0016020">
    <property type="term" value="C:membrane"/>
    <property type="evidence" value="ECO:0007669"/>
    <property type="project" value="InterPro"/>
</dbReference>